<evidence type="ECO:0000259" key="7">
    <source>
        <dbReference type="PROSITE" id="PS50066"/>
    </source>
</evidence>
<feature type="domain" description="MADS-box" evidence="7">
    <location>
        <begin position="1"/>
        <end position="42"/>
    </location>
</feature>
<dbReference type="InterPro" id="IPR002100">
    <property type="entry name" value="TF_MADSbox"/>
</dbReference>
<evidence type="ECO:0000313" key="8">
    <source>
        <dbReference type="EMBL" id="PMD42324.1"/>
    </source>
</evidence>
<evidence type="ECO:0000256" key="1">
    <source>
        <dbReference type="ARBA" id="ARBA00004123"/>
    </source>
</evidence>
<feature type="compositionally biased region" description="Basic and acidic residues" evidence="6">
    <location>
        <begin position="156"/>
        <end position="168"/>
    </location>
</feature>
<feature type="compositionally biased region" description="Low complexity" evidence="6">
    <location>
        <begin position="191"/>
        <end position="204"/>
    </location>
</feature>
<evidence type="ECO:0000256" key="2">
    <source>
        <dbReference type="ARBA" id="ARBA00023015"/>
    </source>
</evidence>
<feature type="compositionally biased region" description="Polar residues" evidence="6">
    <location>
        <begin position="142"/>
        <end position="153"/>
    </location>
</feature>
<evidence type="ECO:0000256" key="3">
    <source>
        <dbReference type="ARBA" id="ARBA00023125"/>
    </source>
</evidence>
<evidence type="ECO:0000313" key="9">
    <source>
        <dbReference type="Proteomes" id="UP000235786"/>
    </source>
</evidence>
<accession>A0A2J6RUW9</accession>
<keyword evidence="5" id="KW-0539">Nucleus</keyword>
<dbReference type="GO" id="GO:0003677">
    <property type="term" value="F:DNA binding"/>
    <property type="evidence" value="ECO:0007669"/>
    <property type="project" value="UniProtKB-KW"/>
</dbReference>
<gene>
    <name evidence="8" type="ORF">L207DRAFT_632110</name>
</gene>
<evidence type="ECO:0000256" key="6">
    <source>
        <dbReference type="SAM" id="MobiDB-lite"/>
    </source>
</evidence>
<dbReference type="EMBL" id="KZ613943">
    <property type="protein sequence ID" value="PMD42324.1"/>
    <property type="molecule type" value="Genomic_DNA"/>
</dbReference>
<dbReference type="GO" id="GO:0005634">
    <property type="term" value="C:nucleus"/>
    <property type="evidence" value="ECO:0007669"/>
    <property type="project" value="UniProtKB-SubCell"/>
</dbReference>
<reference evidence="8 9" key="1">
    <citation type="submission" date="2016-04" db="EMBL/GenBank/DDBJ databases">
        <title>A degradative enzymes factory behind the ericoid mycorrhizal symbiosis.</title>
        <authorList>
            <consortium name="DOE Joint Genome Institute"/>
            <person name="Martino E."/>
            <person name="Morin E."/>
            <person name="Grelet G."/>
            <person name="Kuo A."/>
            <person name="Kohler A."/>
            <person name="Daghino S."/>
            <person name="Barry K."/>
            <person name="Choi C."/>
            <person name="Cichocki N."/>
            <person name="Clum A."/>
            <person name="Copeland A."/>
            <person name="Hainaut M."/>
            <person name="Haridas S."/>
            <person name="Labutti K."/>
            <person name="Lindquist E."/>
            <person name="Lipzen A."/>
            <person name="Khouja H.-R."/>
            <person name="Murat C."/>
            <person name="Ohm R."/>
            <person name="Olson A."/>
            <person name="Spatafora J."/>
            <person name="Veneault-Fourrey C."/>
            <person name="Henrissat B."/>
            <person name="Grigoriev I."/>
            <person name="Martin F."/>
            <person name="Perotto S."/>
        </authorList>
    </citation>
    <scope>NUCLEOTIDE SEQUENCE [LARGE SCALE GENOMIC DNA]</scope>
    <source>
        <strain evidence="8 9">F</strain>
    </source>
</reference>
<dbReference type="Proteomes" id="UP000235786">
    <property type="component" value="Unassembled WGS sequence"/>
</dbReference>
<evidence type="ECO:0000256" key="4">
    <source>
        <dbReference type="ARBA" id="ARBA00023163"/>
    </source>
</evidence>
<evidence type="ECO:0000256" key="5">
    <source>
        <dbReference type="ARBA" id="ARBA00023242"/>
    </source>
</evidence>
<keyword evidence="2" id="KW-0805">Transcription regulation</keyword>
<dbReference type="AlphaFoldDB" id="A0A2J6RUW9"/>
<feature type="region of interest" description="Disordered" evidence="6">
    <location>
        <begin position="139"/>
        <end position="262"/>
    </location>
</feature>
<keyword evidence="9" id="KW-1185">Reference proteome</keyword>
<name>A0A2J6RUW9_HYAVF</name>
<proteinExistence type="predicted"/>
<protein>
    <recommendedName>
        <fullName evidence="7">MADS-box domain-containing protein</fullName>
    </recommendedName>
</protein>
<dbReference type="GO" id="GO:0046983">
    <property type="term" value="F:protein dimerization activity"/>
    <property type="evidence" value="ECO:0007669"/>
    <property type="project" value="InterPro"/>
</dbReference>
<keyword evidence="4" id="KW-0804">Transcription</keyword>
<dbReference type="GO" id="GO:0045944">
    <property type="term" value="P:positive regulation of transcription by RNA polymerase II"/>
    <property type="evidence" value="ECO:0007669"/>
    <property type="project" value="UniProtKB-ARBA"/>
</dbReference>
<comment type="subcellular location">
    <subcellularLocation>
        <location evidence="1">Nucleus</location>
    </subcellularLocation>
</comment>
<sequence length="262" mass="29183">MVSKNLTPEGQRKKWYDPRKETLAKKSFELVRLCQSKVALFIEPYGENEMFVFKSHADFPEAYSVANVEIKTLGDFTPSRHLQALLQQRASDPHTHNASVENMDVDPRLSGQSQLDAYHAPDSASDLRTPLPIERSHRMIQATPSPFESTINPTEEPVRNGEPPRESFEPIGVPSTTTEVPRGTQGAPRPLTLNLGSNSLQQSSVRLSTSELSPTLFVSPRTPLTPRRGARRSKSSVQGLPKSPNRRRQKNRSAVGGLRPRV</sequence>
<dbReference type="OrthoDB" id="10340647at2759"/>
<dbReference type="PROSITE" id="PS50066">
    <property type="entry name" value="MADS_BOX_2"/>
    <property type="match status" value="1"/>
</dbReference>
<dbReference type="SUPFAM" id="SSF55455">
    <property type="entry name" value="SRF-like"/>
    <property type="match status" value="1"/>
</dbReference>
<keyword evidence="3" id="KW-0238">DNA-binding</keyword>
<organism evidence="8 9">
    <name type="scientific">Hyaloscypha variabilis (strain UAMH 11265 / GT02V1 / F)</name>
    <name type="common">Meliniomyces variabilis</name>
    <dbReference type="NCBI Taxonomy" id="1149755"/>
    <lineage>
        <taxon>Eukaryota</taxon>
        <taxon>Fungi</taxon>
        <taxon>Dikarya</taxon>
        <taxon>Ascomycota</taxon>
        <taxon>Pezizomycotina</taxon>
        <taxon>Leotiomycetes</taxon>
        <taxon>Helotiales</taxon>
        <taxon>Hyaloscyphaceae</taxon>
        <taxon>Hyaloscypha</taxon>
        <taxon>Hyaloscypha variabilis</taxon>
    </lineage>
</organism>
<dbReference type="InterPro" id="IPR036879">
    <property type="entry name" value="TF_MADSbox_sf"/>
</dbReference>